<comment type="caution">
    <text evidence="2">The sequence shown here is derived from an EMBL/GenBank/DDBJ whole genome shotgun (WGS) entry which is preliminary data.</text>
</comment>
<evidence type="ECO:0000313" key="2">
    <source>
        <dbReference type="EMBL" id="MFD1946172.1"/>
    </source>
</evidence>
<name>A0ABW4THP7_9ACTN</name>
<feature type="chain" id="PRO_5046873250" description="Secreted protein" evidence="1">
    <location>
        <begin position="23"/>
        <end position="279"/>
    </location>
</feature>
<dbReference type="PROSITE" id="PS51257">
    <property type="entry name" value="PROKAR_LIPOPROTEIN"/>
    <property type="match status" value="1"/>
</dbReference>
<sequence>MRRSRLVLPAAALALVASGCSADGDGTAPAGHSHGDGQAIVSLPVGDGTESERVGYALEDVSLPARAGATGDVAFRVTYQGEPVTHYIEELTRDLHLYVVSEDLTTFRHLHPAMADDGTWTAPVQLPASGDYRVVAEFVARDSGGNGDHLVLGRSVEVPGGAAAYDAPADPVIEVDATQAPVAGSNGRMELRVRDTDGEPVRLGTYLGAFGHVTGFHEETGSMVHVHPLDAPSVTEDGSTLTFHTEIEQPGDYRLFVQVRVDGYLHTVPVEVTVGSAPA</sequence>
<keyword evidence="3" id="KW-1185">Reference proteome</keyword>
<gene>
    <name evidence="2" type="ORF">ACFSDE_05170</name>
</gene>
<proteinExistence type="predicted"/>
<dbReference type="EMBL" id="JBHUGD010000003">
    <property type="protein sequence ID" value="MFD1946172.1"/>
    <property type="molecule type" value="Genomic_DNA"/>
</dbReference>
<reference evidence="3" key="1">
    <citation type="journal article" date="2019" name="Int. J. Syst. Evol. Microbiol.">
        <title>The Global Catalogue of Microorganisms (GCM) 10K type strain sequencing project: providing services to taxonomists for standard genome sequencing and annotation.</title>
        <authorList>
            <consortium name="The Broad Institute Genomics Platform"/>
            <consortium name="The Broad Institute Genome Sequencing Center for Infectious Disease"/>
            <person name="Wu L."/>
            <person name="Ma J."/>
        </authorList>
    </citation>
    <scope>NUCLEOTIDE SEQUENCE [LARGE SCALE GENOMIC DNA]</scope>
    <source>
        <strain evidence="3">CGMCC 1.12477</strain>
    </source>
</reference>
<keyword evidence="1" id="KW-0732">Signal</keyword>
<feature type="signal peptide" evidence="1">
    <location>
        <begin position="1"/>
        <end position="22"/>
    </location>
</feature>
<protein>
    <recommendedName>
        <fullName evidence="4">Secreted protein</fullName>
    </recommendedName>
</protein>
<evidence type="ECO:0000313" key="3">
    <source>
        <dbReference type="Proteomes" id="UP001597351"/>
    </source>
</evidence>
<organism evidence="2 3">
    <name type="scientific">Nocardioides aestuarii</name>
    <dbReference type="NCBI Taxonomy" id="252231"/>
    <lineage>
        <taxon>Bacteria</taxon>
        <taxon>Bacillati</taxon>
        <taxon>Actinomycetota</taxon>
        <taxon>Actinomycetes</taxon>
        <taxon>Propionibacteriales</taxon>
        <taxon>Nocardioidaceae</taxon>
        <taxon>Nocardioides</taxon>
    </lineage>
</organism>
<dbReference type="Proteomes" id="UP001597351">
    <property type="component" value="Unassembled WGS sequence"/>
</dbReference>
<evidence type="ECO:0000256" key="1">
    <source>
        <dbReference type="SAM" id="SignalP"/>
    </source>
</evidence>
<accession>A0ABW4THP7</accession>
<dbReference type="RefSeq" id="WP_343916080.1">
    <property type="nucleotide sequence ID" value="NZ_BAAAJT010000002.1"/>
</dbReference>
<evidence type="ECO:0008006" key="4">
    <source>
        <dbReference type="Google" id="ProtNLM"/>
    </source>
</evidence>